<feature type="transmembrane region" description="Helical" evidence="2">
    <location>
        <begin position="438"/>
        <end position="462"/>
    </location>
</feature>
<keyword evidence="2" id="KW-0472">Membrane</keyword>
<dbReference type="GO" id="GO:0016791">
    <property type="term" value="F:phosphatase activity"/>
    <property type="evidence" value="ECO:0007669"/>
    <property type="project" value="TreeGrafter"/>
</dbReference>
<evidence type="ECO:0000313" key="5">
    <source>
        <dbReference type="Proteomes" id="UP000799776"/>
    </source>
</evidence>
<comment type="similarity">
    <text evidence="1">Belongs to the histidine acid phosphatase family.</text>
</comment>
<gene>
    <name evidence="4" type="ORF">K490DRAFT_41615</name>
</gene>
<accession>A0A9P4LVI9</accession>
<dbReference type="InterPro" id="IPR050645">
    <property type="entry name" value="Histidine_acid_phosphatase"/>
</dbReference>
<reference evidence="4" key="1">
    <citation type="journal article" date="2020" name="Stud. Mycol.">
        <title>101 Dothideomycetes genomes: a test case for predicting lifestyles and emergence of pathogens.</title>
        <authorList>
            <person name="Haridas S."/>
            <person name="Albert R."/>
            <person name="Binder M."/>
            <person name="Bloem J."/>
            <person name="Labutti K."/>
            <person name="Salamov A."/>
            <person name="Andreopoulos B."/>
            <person name="Baker S."/>
            <person name="Barry K."/>
            <person name="Bills G."/>
            <person name="Bluhm B."/>
            <person name="Cannon C."/>
            <person name="Castanera R."/>
            <person name="Culley D."/>
            <person name="Daum C."/>
            <person name="Ezra D."/>
            <person name="Gonzalez J."/>
            <person name="Henrissat B."/>
            <person name="Kuo A."/>
            <person name="Liang C."/>
            <person name="Lipzen A."/>
            <person name="Lutzoni F."/>
            <person name="Magnuson J."/>
            <person name="Mondo S."/>
            <person name="Nolan M."/>
            <person name="Ohm R."/>
            <person name="Pangilinan J."/>
            <person name="Park H.-J."/>
            <person name="Ramirez L."/>
            <person name="Alfaro M."/>
            <person name="Sun H."/>
            <person name="Tritt A."/>
            <person name="Yoshinaga Y."/>
            <person name="Zwiers L.-H."/>
            <person name="Turgeon B."/>
            <person name="Goodwin S."/>
            <person name="Spatafora J."/>
            <person name="Crous P."/>
            <person name="Grigoriev I."/>
        </authorList>
    </citation>
    <scope>NUCLEOTIDE SEQUENCE</scope>
    <source>
        <strain evidence="4">CBS 121410</strain>
    </source>
</reference>
<evidence type="ECO:0000256" key="2">
    <source>
        <dbReference type="SAM" id="Phobius"/>
    </source>
</evidence>
<comment type="caution">
    <text evidence="4">The sequence shown here is derived from an EMBL/GenBank/DDBJ whole genome shotgun (WGS) entry which is preliminary data.</text>
</comment>
<dbReference type="InterPro" id="IPR029033">
    <property type="entry name" value="His_PPase_superfam"/>
</dbReference>
<dbReference type="AlphaFoldDB" id="A0A9P4LVI9"/>
<evidence type="ECO:0000256" key="1">
    <source>
        <dbReference type="ARBA" id="ARBA00005375"/>
    </source>
</evidence>
<dbReference type="EMBL" id="ML978719">
    <property type="protein sequence ID" value="KAF2087540.1"/>
    <property type="molecule type" value="Genomic_DNA"/>
</dbReference>
<keyword evidence="5" id="KW-1185">Reference proteome</keyword>
<name>A0A9P4LVI9_9PEZI</name>
<keyword evidence="2" id="KW-1133">Transmembrane helix</keyword>
<proteinExistence type="inferred from homology"/>
<organism evidence="4 5">
    <name type="scientific">Saccharata proteae CBS 121410</name>
    <dbReference type="NCBI Taxonomy" id="1314787"/>
    <lineage>
        <taxon>Eukaryota</taxon>
        <taxon>Fungi</taxon>
        <taxon>Dikarya</taxon>
        <taxon>Ascomycota</taxon>
        <taxon>Pezizomycotina</taxon>
        <taxon>Dothideomycetes</taxon>
        <taxon>Dothideomycetes incertae sedis</taxon>
        <taxon>Botryosphaeriales</taxon>
        <taxon>Saccharataceae</taxon>
        <taxon>Saccharata</taxon>
    </lineage>
</organism>
<sequence>MISALPTTLLLLSTTLPLSHAADTILGVYMFHRHGDRTAKALAPANLTDLGYAQVYNSGQYYRNRYIDSSASYKIAGMNTDLVKQAQISVTAPADTVLQNSATGFLQGLYPPVGSALGTQTLRNGSNVTAPMDGYQLIPVGLTSTGQGSEDNGWLQDASDCGNAEVSSNDYFLSSEYQDTLDSTRDFYESLVPVVNGTFAADDVTFKNAYTVFDLINVAEIHNATINSSSILTPSTLHQTLTLASTHEYNLAYNASSPIRAIVGMQLAAEILSALNTTITTSGSKQKLTIQFGAYATFFSFFGLADLPPANPDFYGIPEYASAMMFELFTPVEAAASFPSEDDLYVRFLYHNGTTSADSEPVAYPLFGGANTTIPWTAFVSGMQNFAVGSTEKWCSMCGNTTGSCAPYADAGSGSSSGASSAAGSDASGGAGHGISTAVGGVIGAMVTLAVVLGLEALVMLVGGFRLAKRGSVAAAAVGRESVQGKA</sequence>
<protein>
    <submittedName>
        <fullName evidence="4">Phosphoglycerate mutase-like protein</fullName>
    </submittedName>
</protein>
<evidence type="ECO:0000313" key="4">
    <source>
        <dbReference type="EMBL" id="KAF2087540.1"/>
    </source>
</evidence>
<dbReference type="SUPFAM" id="SSF53254">
    <property type="entry name" value="Phosphoglycerate mutase-like"/>
    <property type="match status" value="1"/>
</dbReference>
<evidence type="ECO:0000256" key="3">
    <source>
        <dbReference type="SAM" id="SignalP"/>
    </source>
</evidence>
<dbReference type="OrthoDB" id="258392at2759"/>
<feature type="chain" id="PRO_5040485079" evidence="3">
    <location>
        <begin position="22"/>
        <end position="487"/>
    </location>
</feature>
<dbReference type="Gene3D" id="3.40.50.1240">
    <property type="entry name" value="Phosphoglycerate mutase-like"/>
    <property type="match status" value="1"/>
</dbReference>
<dbReference type="InterPro" id="IPR000560">
    <property type="entry name" value="His_Pase_clade-2"/>
</dbReference>
<dbReference type="PANTHER" id="PTHR11567:SF142">
    <property type="entry name" value="PHOSPHOGLYCERATE MUTASE-LIKE PROTEIN"/>
    <property type="match status" value="1"/>
</dbReference>
<dbReference type="Proteomes" id="UP000799776">
    <property type="component" value="Unassembled WGS sequence"/>
</dbReference>
<keyword evidence="3" id="KW-0732">Signal</keyword>
<feature type="signal peptide" evidence="3">
    <location>
        <begin position="1"/>
        <end position="21"/>
    </location>
</feature>
<dbReference type="Pfam" id="PF00328">
    <property type="entry name" value="His_Phos_2"/>
    <property type="match status" value="1"/>
</dbReference>
<dbReference type="PANTHER" id="PTHR11567">
    <property type="entry name" value="ACID PHOSPHATASE-RELATED"/>
    <property type="match status" value="1"/>
</dbReference>
<keyword evidence="2" id="KW-0812">Transmembrane</keyword>
<dbReference type="CDD" id="cd07061">
    <property type="entry name" value="HP_HAP_like"/>
    <property type="match status" value="1"/>
</dbReference>